<evidence type="ECO:0000259" key="1">
    <source>
        <dbReference type="PROSITE" id="PS50800"/>
    </source>
</evidence>
<dbReference type="PROSITE" id="PS50800">
    <property type="entry name" value="SAP"/>
    <property type="match status" value="1"/>
</dbReference>
<comment type="caution">
    <text evidence="2">The sequence shown here is derived from an EMBL/GenBank/DDBJ whole genome shotgun (WGS) entry which is preliminary data.</text>
</comment>
<name>A0AAD9BAJ7_DISEL</name>
<organism evidence="2 3">
    <name type="scientific">Dissostichus eleginoides</name>
    <name type="common">Patagonian toothfish</name>
    <name type="synonym">Dissostichus amissus</name>
    <dbReference type="NCBI Taxonomy" id="100907"/>
    <lineage>
        <taxon>Eukaryota</taxon>
        <taxon>Metazoa</taxon>
        <taxon>Chordata</taxon>
        <taxon>Craniata</taxon>
        <taxon>Vertebrata</taxon>
        <taxon>Euteleostomi</taxon>
        <taxon>Actinopterygii</taxon>
        <taxon>Neopterygii</taxon>
        <taxon>Teleostei</taxon>
        <taxon>Neoteleostei</taxon>
        <taxon>Acanthomorphata</taxon>
        <taxon>Eupercaria</taxon>
        <taxon>Perciformes</taxon>
        <taxon>Notothenioidei</taxon>
        <taxon>Nototheniidae</taxon>
        <taxon>Dissostichus</taxon>
    </lineage>
</organism>
<dbReference type="EMBL" id="JASDAP010000026">
    <property type="protein sequence ID" value="KAK1879189.1"/>
    <property type="molecule type" value="Genomic_DNA"/>
</dbReference>
<gene>
    <name evidence="2" type="ORF">KUDE01_027312</name>
</gene>
<dbReference type="InterPro" id="IPR003034">
    <property type="entry name" value="SAP_dom"/>
</dbReference>
<dbReference type="InterPro" id="IPR039598">
    <property type="entry name" value="HMGXB3"/>
</dbReference>
<evidence type="ECO:0000313" key="2">
    <source>
        <dbReference type="EMBL" id="KAK1879189.1"/>
    </source>
</evidence>
<evidence type="ECO:0000313" key="3">
    <source>
        <dbReference type="Proteomes" id="UP001228049"/>
    </source>
</evidence>
<accession>A0AAD9BAJ7</accession>
<dbReference type="PANTHER" id="PTHR17609">
    <property type="entry name" value="HMG DOMAIN-CONTAINING PROTEIN 3"/>
    <property type="match status" value="1"/>
</dbReference>
<reference evidence="2" key="1">
    <citation type="submission" date="2023-04" db="EMBL/GenBank/DDBJ databases">
        <title>Chromosome-level genome of Chaenocephalus aceratus.</title>
        <authorList>
            <person name="Park H."/>
        </authorList>
    </citation>
    <scope>NUCLEOTIDE SEQUENCE</scope>
    <source>
        <strain evidence="2">DE</strain>
        <tissue evidence="2">Muscle</tissue>
    </source>
</reference>
<dbReference type="AlphaFoldDB" id="A0AAD9BAJ7"/>
<feature type="domain" description="SAP" evidence="1">
    <location>
        <begin position="204"/>
        <end position="238"/>
    </location>
</feature>
<dbReference type="Pfam" id="PF18717">
    <property type="entry name" value="CxC4"/>
    <property type="match status" value="1"/>
</dbReference>
<proteinExistence type="predicted"/>
<sequence>MSSKNTSNIASATFQCLMSITTYCKKCVLCGTFYRYQEWTRGLHNCNDHVILTHHFCLFLRNSIQNHTAVGRVVEALQASKKQKYPDHHPPVVIMDLHEKGVFSITMSDLQEPSPEFDGQVDIEDFCHSVSEEILCRGFVKSNAANPCVVSPSYHKWAPLIGSRTRANNIVFNTEYMKGQGRKRANLTEQAEMDITEDRLTNEIMNLKVDAVRSLVKSCGLDSTGSKMDLVIRLREQMKSCSTYDKVFQKVWGASGGWAVIMCPCGILNAVQFNGLPKQTHGNDCGVFMIVVIVMPLDTDEEHSYNKRPYSFLPKESESHVTMDKEDGSLDGENASFKMLEHLQAIITGQVKSPWAKKEERVIIFNEDDDQVDRVLSFLSQVVEKTDREKVRR</sequence>
<keyword evidence="2" id="KW-0687">Ribonucleoprotein</keyword>
<dbReference type="GO" id="GO:1990904">
    <property type="term" value="C:ribonucleoprotein complex"/>
    <property type="evidence" value="ECO:0007669"/>
    <property type="project" value="UniProtKB-KW"/>
</dbReference>
<protein>
    <submittedName>
        <fullName evidence="2">Heterogeneous nuclear ribonucleoprotein U-like protein 2</fullName>
    </submittedName>
</protein>
<dbReference type="Proteomes" id="UP001228049">
    <property type="component" value="Unassembled WGS sequence"/>
</dbReference>
<dbReference type="InterPro" id="IPR040648">
    <property type="entry name" value="HMGXB3_CxC4"/>
</dbReference>
<keyword evidence="3" id="KW-1185">Reference proteome</keyword>
<dbReference type="PANTHER" id="PTHR17609:SF3">
    <property type="entry name" value="SAP DOMAIN-CONTAINING PROTEIN"/>
    <property type="match status" value="1"/>
</dbReference>